<dbReference type="Proteomes" id="UP000322214">
    <property type="component" value="Chromosome"/>
</dbReference>
<name>A0A5B9PBD3_9BACT</name>
<dbReference type="Pfam" id="PF04355">
    <property type="entry name" value="BamE"/>
    <property type="match status" value="1"/>
</dbReference>
<sequence>MLQKTASQNSDLKPFLKFCATVAFALMLAGSIPIVASYYFGASADNVMAIDPGMTKAQVEKLLGTPDQIDGANWLYSVRGHSDLVQIQFTNGRVIQISF</sequence>
<keyword evidence="1" id="KW-0732">Signal</keyword>
<dbReference type="AlphaFoldDB" id="A0A5B9PBD3"/>
<evidence type="ECO:0000256" key="2">
    <source>
        <dbReference type="ARBA" id="ARBA00023136"/>
    </source>
</evidence>
<keyword evidence="6" id="KW-1185">Reference proteome</keyword>
<feature type="transmembrane region" description="Helical" evidence="3">
    <location>
        <begin position="15"/>
        <end position="40"/>
    </location>
</feature>
<feature type="domain" description="Outer membrane protein assembly factor BamE" evidence="4">
    <location>
        <begin position="45"/>
        <end position="76"/>
    </location>
</feature>
<evidence type="ECO:0000259" key="4">
    <source>
        <dbReference type="Pfam" id="PF04355"/>
    </source>
</evidence>
<evidence type="ECO:0000256" key="1">
    <source>
        <dbReference type="ARBA" id="ARBA00022729"/>
    </source>
</evidence>
<dbReference type="RefSeq" id="WP_075085661.1">
    <property type="nucleotide sequence ID" value="NZ_CP042912.1"/>
</dbReference>
<evidence type="ECO:0000313" key="5">
    <source>
        <dbReference type="EMBL" id="QEG22242.1"/>
    </source>
</evidence>
<dbReference type="Gene3D" id="3.30.1450.10">
    <property type="match status" value="1"/>
</dbReference>
<dbReference type="KEGG" id="mff:MFFC18_21180"/>
<reference evidence="5 6" key="1">
    <citation type="submission" date="2019-08" db="EMBL/GenBank/DDBJ databases">
        <title>Deep-cultivation of Planctomycetes and their phenomic and genomic characterization uncovers novel biology.</title>
        <authorList>
            <person name="Wiegand S."/>
            <person name="Jogler M."/>
            <person name="Boedeker C."/>
            <person name="Pinto D."/>
            <person name="Vollmers J."/>
            <person name="Rivas-Marin E."/>
            <person name="Kohn T."/>
            <person name="Peeters S.H."/>
            <person name="Heuer A."/>
            <person name="Rast P."/>
            <person name="Oberbeckmann S."/>
            <person name="Bunk B."/>
            <person name="Jeske O."/>
            <person name="Meyerdierks A."/>
            <person name="Storesund J.E."/>
            <person name="Kallscheuer N."/>
            <person name="Luecker S."/>
            <person name="Lage O.M."/>
            <person name="Pohl T."/>
            <person name="Merkel B.J."/>
            <person name="Hornburger P."/>
            <person name="Mueller R.-W."/>
            <person name="Bruemmer F."/>
            <person name="Labrenz M."/>
            <person name="Spormann A.M."/>
            <person name="Op den Camp H."/>
            <person name="Overmann J."/>
            <person name="Amann R."/>
            <person name="Jetten M.S.M."/>
            <person name="Mascher T."/>
            <person name="Medema M.H."/>
            <person name="Devos D.P."/>
            <person name="Kaster A.-K."/>
            <person name="Ovreas L."/>
            <person name="Rohde M."/>
            <person name="Galperin M.Y."/>
            <person name="Jogler C."/>
        </authorList>
    </citation>
    <scope>NUCLEOTIDE SEQUENCE [LARGE SCALE GENOMIC DNA]</scope>
    <source>
        <strain evidence="5 6">FC18</strain>
    </source>
</reference>
<keyword evidence="3" id="KW-1133">Transmembrane helix</keyword>
<dbReference type="InterPro" id="IPR037873">
    <property type="entry name" value="BamE-like"/>
</dbReference>
<proteinExistence type="predicted"/>
<organism evidence="5 6">
    <name type="scientific">Mariniblastus fucicola</name>
    <dbReference type="NCBI Taxonomy" id="980251"/>
    <lineage>
        <taxon>Bacteria</taxon>
        <taxon>Pseudomonadati</taxon>
        <taxon>Planctomycetota</taxon>
        <taxon>Planctomycetia</taxon>
        <taxon>Pirellulales</taxon>
        <taxon>Pirellulaceae</taxon>
        <taxon>Mariniblastus</taxon>
    </lineage>
</organism>
<keyword evidence="2 3" id="KW-0472">Membrane</keyword>
<keyword evidence="3" id="KW-0812">Transmembrane</keyword>
<gene>
    <name evidence="5" type="ORF">MFFC18_21180</name>
</gene>
<dbReference type="GO" id="GO:0019867">
    <property type="term" value="C:outer membrane"/>
    <property type="evidence" value="ECO:0007669"/>
    <property type="project" value="InterPro"/>
</dbReference>
<dbReference type="OrthoDB" id="5422169at2"/>
<evidence type="ECO:0000313" key="6">
    <source>
        <dbReference type="Proteomes" id="UP000322214"/>
    </source>
</evidence>
<protein>
    <recommendedName>
        <fullName evidence="4">Outer membrane protein assembly factor BamE domain-containing protein</fullName>
    </recommendedName>
</protein>
<dbReference type="InterPro" id="IPR007450">
    <property type="entry name" value="BamE_dom"/>
</dbReference>
<dbReference type="EMBL" id="CP042912">
    <property type="protein sequence ID" value="QEG22242.1"/>
    <property type="molecule type" value="Genomic_DNA"/>
</dbReference>
<evidence type="ECO:0000256" key="3">
    <source>
        <dbReference type="SAM" id="Phobius"/>
    </source>
</evidence>
<accession>A0A5B9PBD3</accession>